<sequence length="68" mass="7728">MEHKTNENVLPERDSNTCWRTRASPQPLPTKAGLVQTSNKARVSVQDCVAWHAIRDRRGGHLKKPSHE</sequence>
<proteinExistence type="predicted"/>
<evidence type="ECO:0000256" key="1">
    <source>
        <dbReference type="SAM" id="MobiDB-lite"/>
    </source>
</evidence>
<evidence type="ECO:0000313" key="2">
    <source>
        <dbReference type="EMBL" id="KAH3795668.1"/>
    </source>
</evidence>
<dbReference type="EMBL" id="JAIWYP010000007">
    <property type="protein sequence ID" value="KAH3795668.1"/>
    <property type="molecule type" value="Genomic_DNA"/>
</dbReference>
<dbReference type="Proteomes" id="UP000828390">
    <property type="component" value="Unassembled WGS sequence"/>
</dbReference>
<feature type="region of interest" description="Disordered" evidence="1">
    <location>
        <begin position="1"/>
        <end position="32"/>
    </location>
</feature>
<accession>A0A9D4FBB5</accession>
<feature type="compositionally biased region" description="Basic and acidic residues" evidence="1">
    <location>
        <begin position="1"/>
        <end position="15"/>
    </location>
</feature>
<reference evidence="2" key="1">
    <citation type="journal article" date="2019" name="bioRxiv">
        <title>The Genome of the Zebra Mussel, Dreissena polymorpha: A Resource for Invasive Species Research.</title>
        <authorList>
            <person name="McCartney M.A."/>
            <person name="Auch B."/>
            <person name="Kono T."/>
            <person name="Mallez S."/>
            <person name="Zhang Y."/>
            <person name="Obille A."/>
            <person name="Becker A."/>
            <person name="Abrahante J.E."/>
            <person name="Garbe J."/>
            <person name="Badalamenti J.P."/>
            <person name="Herman A."/>
            <person name="Mangelson H."/>
            <person name="Liachko I."/>
            <person name="Sullivan S."/>
            <person name="Sone E.D."/>
            <person name="Koren S."/>
            <person name="Silverstein K.A.T."/>
            <person name="Beckman K.B."/>
            <person name="Gohl D.M."/>
        </authorList>
    </citation>
    <scope>NUCLEOTIDE SEQUENCE</scope>
    <source>
        <strain evidence="2">Duluth1</strain>
        <tissue evidence="2">Whole animal</tissue>
    </source>
</reference>
<comment type="caution">
    <text evidence="2">The sequence shown here is derived from an EMBL/GenBank/DDBJ whole genome shotgun (WGS) entry which is preliminary data.</text>
</comment>
<gene>
    <name evidence="2" type="ORF">DPMN_149224</name>
</gene>
<reference evidence="2" key="2">
    <citation type="submission" date="2020-11" db="EMBL/GenBank/DDBJ databases">
        <authorList>
            <person name="McCartney M.A."/>
            <person name="Auch B."/>
            <person name="Kono T."/>
            <person name="Mallez S."/>
            <person name="Becker A."/>
            <person name="Gohl D.M."/>
            <person name="Silverstein K.A.T."/>
            <person name="Koren S."/>
            <person name="Bechman K.B."/>
            <person name="Herman A."/>
            <person name="Abrahante J.E."/>
            <person name="Garbe J."/>
        </authorList>
    </citation>
    <scope>NUCLEOTIDE SEQUENCE</scope>
    <source>
        <strain evidence="2">Duluth1</strain>
        <tissue evidence="2">Whole animal</tissue>
    </source>
</reference>
<organism evidence="2 3">
    <name type="scientific">Dreissena polymorpha</name>
    <name type="common">Zebra mussel</name>
    <name type="synonym">Mytilus polymorpha</name>
    <dbReference type="NCBI Taxonomy" id="45954"/>
    <lineage>
        <taxon>Eukaryota</taxon>
        <taxon>Metazoa</taxon>
        <taxon>Spiralia</taxon>
        <taxon>Lophotrochozoa</taxon>
        <taxon>Mollusca</taxon>
        <taxon>Bivalvia</taxon>
        <taxon>Autobranchia</taxon>
        <taxon>Heteroconchia</taxon>
        <taxon>Euheterodonta</taxon>
        <taxon>Imparidentia</taxon>
        <taxon>Neoheterodontei</taxon>
        <taxon>Myida</taxon>
        <taxon>Dreissenoidea</taxon>
        <taxon>Dreissenidae</taxon>
        <taxon>Dreissena</taxon>
    </lineage>
</organism>
<evidence type="ECO:0000313" key="3">
    <source>
        <dbReference type="Proteomes" id="UP000828390"/>
    </source>
</evidence>
<dbReference type="AlphaFoldDB" id="A0A9D4FBB5"/>
<keyword evidence="3" id="KW-1185">Reference proteome</keyword>
<protein>
    <submittedName>
        <fullName evidence="2">Uncharacterized protein</fullName>
    </submittedName>
</protein>
<name>A0A9D4FBB5_DREPO</name>